<protein>
    <submittedName>
        <fullName evidence="1">Uncharacterized protein</fullName>
    </submittedName>
</protein>
<gene>
    <name evidence="1" type="ORF">BPOR_1199g00010</name>
</gene>
<dbReference type="EMBL" id="PQXO01001192">
    <property type="protein sequence ID" value="TGO81335.1"/>
    <property type="molecule type" value="Genomic_DNA"/>
</dbReference>
<dbReference type="Proteomes" id="UP000297280">
    <property type="component" value="Unassembled WGS sequence"/>
</dbReference>
<keyword evidence="2" id="KW-1185">Reference proteome</keyword>
<sequence length="92" mass="10371">MAKKKNSSHQESLEDAATRLKKEKWARIHAEARQQIVERRILAAEEMAANPTSSSKSQRTELHFLLSKAAATGLVDTFGLLPIEVKLHMFNE</sequence>
<proteinExistence type="predicted"/>
<organism evidence="1 2">
    <name type="scientific">Botrytis porri</name>
    <dbReference type="NCBI Taxonomy" id="87229"/>
    <lineage>
        <taxon>Eukaryota</taxon>
        <taxon>Fungi</taxon>
        <taxon>Dikarya</taxon>
        <taxon>Ascomycota</taxon>
        <taxon>Pezizomycotina</taxon>
        <taxon>Leotiomycetes</taxon>
        <taxon>Helotiales</taxon>
        <taxon>Sclerotiniaceae</taxon>
        <taxon>Botrytis</taxon>
    </lineage>
</organism>
<dbReference type="STRING" id="87229.A0A4Z1K5W8"/>
<accession>A0A4Z1K5W8</accession>
<evidence type="ECO:0000313" key="2">
    <source>
        <dbReference type="Proteomes" id="UP000297280"/>
    </source>
</evidence>
<dbReference type="AlphaFoldDB" id="A0A4Z1K5W8"/>
<name>A0A4Z1K5W8_9HELO</name>
<reference evidence="1 2" key="1">
    <citation type="submission" date="2017-12" db="EMBL/GenBank/DDBJ databases">
        <title>Comparative genomics of Botrytis spp.</title>
        <authorList>
            <person name="Valero-Jimenez C.A."/>
            <person name="Tapia P."/>
            <person name="Veloso J."/>
            <person name="Silva-Moreno E."/>
            <person name="Staats M."/>
            <person name="Valdes J.H."/>
            <person name="Van Kan J.A.L."/>
        </authorList>
    </citation>
    <scope>NUCLEOTIDE SEQUENCE [LARGE SCALE GENOMIC DNA]</scope>
    <source>
        <strain evidence="1 2">MUCL3349</strain>
    </source>
</reference>
<comment type="caution">
    <text evidence="1">The sequence shown here is derived from an EMBL/GenBank/DDBJ whole genome shotgun (WGS) entry which is preliminary data.</text>
</comment>
<evidence type="ECO:0000313" key="1">
    <source>
        <dbReference type="EMBL" id="TGO81335.1"/>
    </source>
</evidence>